<dbReference type="AlphaFoldDB" id="A0A9W3CVD2"/>
<dbReference type="RefSeq" id="XP_056855576.1">
    <property type="nucleotide sequence ID" value="XM_056999596.1"/>
</dbReference>
<dbReference type="PROSITE" id="PS50158">
    <property type="entry name" value="ZF_CCHC"/>
    <property type="match status" value="2"/>
</dbReference>
<dbReference type="SUPFAM" id="SSF57756">
    <property type="entry name" value="Retrovirus zinc finger-like domains"/>
    <property type="match status" value="1"/>
</dbReference>
<dbReference type="SMART" id="SM00343">
    <property type="entry name" value="ZnF_C2HC"/>
    <property type="match status" value="2"/>
</dbReference>
<dbReference type="InterPro" id="IPR036875">
    <property type="entry name" value="Znf_CCHC_sf"/>
</dbReference>
<dbReference type="GeneID" id="108816377"/>
<dbReference type="GO" id="GO:0003676">
    <property type="term" value="F:nucleic acid binding"/>
    <property type="evidence" value="ECO:0007669"/>
    <property type="project" value="InterPro"/>
</dbReference>
<dbReference type="InterPro" id="IPR001878">
    <property type="entry name" value="Znf_CCHC"/>
</dbReference>
<feature type="compositionally biased region" description="Basic residues" evidence="2">
    <location>
        <begin position="363"/>
        <end position="382"/>
    </location>
</feature>
<dbReference type="Gene3D" id="4.10.60.10">
    <property type="entry name" value="Zinc finger, CCHC-type"/>
    <property type="match status" value="2"/>
</dbReference>
<evidence type="ECO:0000313" key="5">
    <source>
        <dbReference type="RefSeq" id="XP_056855574.1"/>
    </source>
</evidence>
<dbReference type="RefSeq" id="XP_056855577.1">
    <property type="nucleotide sequence ID" value="XM_056999597.1"/>
</dbReference>
<feature type="region of interest" description="Disordered" evidence="2">
    <location>
        <begin position="344"/>
        <end position="385"/>
    </location>
</feature>
<keyword evidence="4" id="KW-1185">Reference proteome</keyword>
<feature type="domain" description="CCHC-type" evidence="3">
    <location>
        <begin position="386"/>
        <end position="401"/>
    </location>
</feature>
<feature type="region of interest" description="Disordered" evidence="2">
    <location>
        <begin position="1"/>
        <end position="72"/>
    </location>
</feature>
<feature type="compositionally biased region" description="Polar residues" evidence="2">
    <location>
        <begin position="37"/>
        <end position="48"/>
    </location>
</feature>
<dbReference type="PANTHER" id="PTHR34482:SF36">
    <property type="entry name" value="RETROTRANSPOSON GAG DOMAIN-CONTAINING PROTEIN"/>
    <property type="match status" value="1"/>
</dbReference>
<keyword evidence="1" id="KW-0863">Zinc-finger</keyword>
<dbReference type="PANTHER" id="PTHR34482">
    <property type="entry name" value="DNA DAMAGE-INDUCIBLE PROTEIN 1-LIKE"/>
    <property type="match status" value="1"/>
</dbReference>
<dbReference type="Proteomes" id="UP000504610">
    <property type="component" value="Unplaced"/>
</dbReference>
<organism evidence="4 6">
    <name type="scientific">Raphanus sativus</name>
    <name type="common">Radish</name>
    <name type="synonym">Raphanus raphanistrum var. sativus</name>
    <dbReference type="NCBI Taxonomy" id="3726"/>
    <lineage>
        <taxon>Eukaryota</taxon>
        <taxon>Viridiplantae</taxon>
        <taxon>Streptophyta</taxon>
        <taxon>Embryophyta</taxon>
        <taxon>Tracheophyta</taxon>
        <taxon>Spermatophyta</taxon>
        <taxon>Magnoliopsida</taxon>
        <taxon>eudicotyledons</taxon>
        <taxon>Gunneridae</taxon>
        <taxon>Pentapetalae</taxon>
        <taxon>rosids</taxon>
        <taxon>malvids</taxon>
        <taxon>Brassicales</taxon>
        <taxon>Brassicaceae</taxon>
        <taxon>Brassiceae</taxon>
        <taxon>Raphanus</taxon>
    </lineage>
</organism>
<sequence length="518" mass="57344">MPPRRARRGGAYLPIHISSSPDSSPPSTPAPLPTPSFEATPSGSSLESDPSEDSNEDIPVQMPMPMSPDPYYTDIEVDAVHDAADHHAAHAADHHAAHAAAAEDIPHVHAEAPPAAQPAPAPTDPAIVALLELMAEMVNLQHQALNAQRAQPAPVPTTSRPDFLKIVMLMKNLGTRHYRGGTDPFEADAWLQNLEGNFRATRCEDEFKKDVAVYYLEKDALSWWLCVDRYLGNVTTTWSDFREAFQRKYFPPEARDRLEAEFMALVQGDNSVRRYEAEFTRLRRYVHYGQEDEPMIIRKFLRGLSPDVRSRLEAVEFGRLSDLVERAVNVEEAIVAERASWSHSAEIRRQATQSQRPSPSMMHRGHRGRVVRGGRSGGHRQRTQTCFGCGRSGHIARDCPNGGQYRPAVPPSVTCFTCGERGHYATSCPRTHSTSSDAPRAPQAGASRPPLPFPIPPAKRQAISGRAYALELPGPSEPPKGPITGLFSYPIKCCVISLEINLIGALVYKKMLCKWLNY</sequence>
<reference evidence="5 6" key="1">
    <citation type="submission" date="2025-04" db="UniProtKB">
        <authorList>
            <consortium name="RefSeq"/>
        </authorList>
    </citation>
    <scope>IDENTIFICATION</scope>
    <source>
        <tissue evidence="5 6">Leaf</tissue>
    </source>
</reference>
<protein>
    <submittedName>
        <fullName evidence="5 6">Uncharacterized protein LOC108816377</fullName>
    </submittedName>
</protein>
<dbReference type="Pfam" id="PF00098">
    <property type="entry name" value="zf-CCHC"/>
    <property type="match status" value="2"/>
</dbReference>
<dbReference type="InterPro" id="IPR005162">
    <property type="entry name" value="Retrotrans_gag_dom"/>
</dbReference>
<gene>
    <name evidence="5 6 7 8" type="primary">LOC108816377</name>
</gene>
<evidence type="ECO:0000313" key="8">
    <source>
        <dbReference type="RefSeq" id="XP_056855577.1"/>
    </source>
</evidence>
<dbReference type="KEGG" id="rsz:108816377"/>
<evidence type="ECO:0000256" key="2">
    <source>
        <dbReference type="SAM" id="MobiDB-lite"/>
    </source>
</evidence>
<keyword evidence="1" id="KW-0479">Metal-binding</keyword>
<dbReference type="Pfam" id="PF03732">
    <property type="entry name" value="Retrotrans_gag"/>
    <property type="match status" value="1"/>
</dbReference>
<feature type="compositionally biased region" description="Pro residues" evidence="2">
    <location>
        <begin position="23"/>
        <end position="34"/>
    </location>
</feature>
<dbReference type="OrthoDB" id="1098509at2759"/>
<evidence type="ECO:0000313" key="6">
    <source>
        <dbReference type="RefSeq" id="XP_056855575.1"/>
    </source>
</evidence>
<feature type="compositionally biased region" description="Polar residues" evidence="2">
    <location>
        <begin position="428"/>
        <end position="437"/>
    </location>
</feature>
<dbReference type="GO" id="GO:0008270">
    <property type="term" value="F:zinc ion binding"/>
    <property type="evidence" value="ECO:0007669"/>
    <property type="project" value="UniProtKB-KW"/>
</dbReference>
<feature type="domain" description="CCHC-type" evidence="3">
    <location>
        <begin position="415"/>
        <end position="430"/>
    </location>
</feature>
<keyword evidence="1" id="KW-0862">Zinc</keyword>
<name>A0A9W3CVD2_RAPSA</name>
<evidence type="ECO:0000259" key="3">
    <source>
        <dbReference type="PROSITE" id="PS50158"/>
    </source>
</evidence>
<evidence type="ECO:0000313" key="7">
    <source>
        <dbReference type="RefSeq" id="XP_056855576.1"/>
    </source>
</evidence>
<evidence type="ECO:0000313" key="4">
    <source>
        <dbReference type="Proteomes" id="UP000504610"/>
    </source>
</evidence>
<accession>A0A9W3CVD2</accession>
<evidence type="ECO:0000256" key="1">
    <source>
        <dbReference type="PROSITE-ProRule" id="PRU00047"/>
    </source>
</evidence>
<feature type="region of interest" description="Disordered" evidence="2">
    <location>
        <begin position="427"/>
        <end position="454"/>
    </location>
</feature>
<dbReference type="RefSeq" id="XP_056855575.1">
    <property type="nucleotide sequence ID" value="XM_056999595.1"/>
</dbReference>
<proteinExistence type="predicted"/>
<dbReference type="RefSeq" id="XP_056855574.1">
    <property type="nucleotide sequence ID" value="XM_056999594.1"/>
</dbReference>